<dbReference type="NCBIfam" id="TIGR00181">
    <property type="entry name" value="pepF"/>
    <property type="match status" value="1"/>
</dbReference>
<reference evidence="10" key="1">
    <citation type="submission" date="2019-05" db="EMBL/GenBank/DDBJ databases">
        <title>Complete genome sequencing of Absiella argi strain JCM 30884.</title>
        <authorList>
            <person name="Sakamoto M."/>
            <person name="Murakami T."/>
            <person name="Mori H."/>
        </authorList>
    </citation>
    <scope>NUCLEOTIDE SEQUENCE [LARGE SCALE GENOMIC DNA]</scope>
    <source>
        <strain evidence="10">JCM 30884</strain>
    </source>
</reference>
<evidence type="ECO:0000256" key="6">
    <source>
        <dbReference type="RuleBase" id="RU368091"/>
    </source>
</evidence>
<sequence>MKRNEIDKDLTWDLSSMFQSQEAYEEEYHKVLALLNEVANQKGHIADTKDVYLQFILKLEDLYRRVDNVCVYAQMATDVDPEDEDGQKNLSASSSLMQAVAEKLSFLDLEIIQKKDSIEQYLKEKDCEDFTYPMEEIWRTIPHRQSEEIEDIMAQYSGITRVPEESYSSFRMEFQPVHIDGKEEFLNGGTLNKFLLHPDSNVRKEAFQNYFQEYKRYQNLFINLLGGHAKTQVVNAKLRNFPSALEASLFEDGADKKLYDKVLYMANEKYHSYLHEYFALHKELLHLDTQHYYDTFLPMVKDIDITYSIDESFSILKKALAPLGEDYVEMLETARKERWIDFLPHPGKRSGAYSSGTHDSKPFILTNFTGSYDSLSTLAHELGHSMHSYYSHKHNRPILSSYRIFVAEVASTVNELLLNEYLLKTNDDKQYQAYLLDSLLTQLIGTLYRQPMYALLETKLHAWIEEGKPVSSKDLTQYFLDINHDYFGESVEVDELYRYACYHIPHFYYNFYVYKYTLGMAVAISFVKQILNGNVEEYRSFLTKGGSEAPIDELVHAGVDPRSDDVYNDAFTYFKEILDKFKRLMK</sequence>
<accession>A0A6N4TMV3</accession>
<evidence type="ECO:0000256" key="5">
    <source>
        <dbReference type="ARBA" id="ARBA00023049"/>
    </source>
</evidence>
<dbReference type="KEGG" id="aarg:Aargi30884_26280"/>
<feature type="domain" description="Peptidase M3A/M3B catalytic" evidence="7">
    <location>
        <begin position="197"/>
        <end position="571"/>
    </location>
</feature>
<evidence type="ECO:0000259" key="8">
    <source>
        <dbReference type="Pfam" id="PF08439"/>
    </source>
</evidence>
<dbReference type="PANTHER" id="PTHR11804">
    <property type="entry name" value="PROTEASE M3 THIMET OLIGOPEPTIDASE-RELATED"/>
    <property type="match status" value="1"/>
</dbReference>
<organism evidence="9 10">
    <name type="scientific">Amedibacterium intestinale</name>
    <dbReference type="NCBI Taxonomy" id="2583452"/>
    <lineage>
        <taxon>Bacteria</taxon>
        <taxon>Bacillati</taxon>
        <taxon>Bacillota</taxon>
        <taxon>Erysipelotrichia</taxon>
        <taxon>Erysipelotrichales</taxon>
        <taxon>Erysipelotrichaceae</taxon>
        <taxon>Amedibacterium</taxon>
    </lineage>
</organism>
<feature type="domain" description="Oligopeptidase F N-terminal" evidence="8">
    <location>
        <begin position="115"/>
        <end position="170"/>
    </location>
</feature>
<dbReference type="AlphaFoldDB" id="A0A6N4TMV3"/>
<dbReference type="Gene3D" id="1.10.1370.20">
    <property type="entry name" value="Oligoendopeptidase f, C-terminal domain"/>
    <property type="match status" value="1"/>
</dbReference>
<evidence type="ECO:0000256" key="3">
    <source>
        <dbReference type="ARBA" id="ARBA00022801"/>
    </source>
</evidence>
<dbReference type="Pfam" id="PF08439">
    <property type="entry name" value="Peptidase_M3_N"/>
    <property type="match status" value="1"/>
</dbReference>
<dbReference type="Pfam" id="PF01432">
    <property type="entry name" value="Peptidase_M3"/>
    <property type="match status" value="1"/>
</dbReference>
<evidence type="ECO:0000256" key="4">
    <source>
        <dbReference type="ARBA" id="ARBA00022833"/>
    </source>
</evidence>
<evidence type="ECO:0000313" key="10">
    <source>
        <dbReference type="Proteomes" id="UP000464754"/>
    </source>
</evidence>
<evidence type="ECO:0000313" key="9">
    <source>
        <dbReference type="EMBL" id="BBK23725.1"/>
    </source>
</evidence>
<name>A0A6N4TMV3_9FIRM</name>
<dbReference type="RefSeq" id="WP_118361544.1">
    <property type="nucleotide sequence ID" value="NZ_AP019695.1"/>
</dbReference>
<dbReference type="InterPro" id="IPR004438">
    <property type="entry name" value="Peptidase_M3B"/>
</dbReference>
<dbReference type="InterPro" id="IPR001567">
    <property type="entry name" value="Pept_M3A_M3B_dom"/>
</dbReference>
<dbReference type="InterPro" id="IPR042088">
    <property type="entry name" value="OligoPept_F_C"/>
</dbReference>
<evidence type="ECO:0000259" key="7">
    <source>
        <dbReference type="Pfam" id="PF01432"/>
    </source>
</evidence>
<keyword evidence="3 6" id="KW-0378">Hydrolase</keyword>
<keyword evidence="5 6" id="KW-0482">Metalloprotease</keyword>
<dbReference type="PANTHER" id="PTHR11804:SF84">
    <property type="entry name" value="SACCHAROLYSIN"/>
    <property type="match status" value="1"/>
</dbReference>
<dbReference type="SUPFAM" id="SSF55486">
    <property type="entry name" value="Metalloproteases ('zincins'), catalytic domain"/>
    <property type="match status" value="1"/>
</dbReference>
<dbReference type="InterPro" id="IPR013647">
    <property type="entry name" value="OligopepF_N_dom"/>
</dbReference>
<dbReference type="GO" id="GO:0006518">
    <property type="term" value="P:peptide metabolic process"/>
    <property type="evidence" value="ECO:0007669"/>
    <property type="project" value="TreeGrafter"/>
</dbReference>
<evidence type="ECO:0000256" key="2">
    <source>
        <dbReference type="ARBA" id="ARBA00022723"/>
    </source>
</evidence>
<dbReference type="InterPro" id="IPR045090">
    <property type="entry name" value="Pept_M3A_M3B"/>
</dbReference>
<keyword evidence="4 6" id="KW-0862">Zinc</keyword>
<dbReference type="GO" id="GO:0004222">
    <property type="term" value="F:metalloendopeptidase activity"/>
    <property type="evidence" value="ECO:0007669"/>
    <property type="project" value="UniProtKB-UniRule"/>
</dbReference>
<dbReference type="GO" id="GO:0006508">
    <property type="term" value="P:proteolysis"/>
    <property type="evidence" value="ECO:0007669"/>
    <property type="project" value="UniProtKB-KW"/>
</dbReference>
<dbReference type="EC" id="3.4.24.-" evidence="6"/>
<protein>
    <recommendedName>
        <fullName evidence="6">Oligopeptidase F</fullName>
        <ecNumber evidence="6">3.4.24.-</ecNumber>
    </recommendedName>
</protein>
<dbReference type="Gene3D" id="1.10.287.830">
    <property type="entry name" value="putative peptidase helix hairpin domain like"/>
    <property type="match status" value="1"/>
</dbReference>
<gene>
    <name evidence="9" type="primary">pepF</name>
    <name evidence="9" type="ORF">Aargi30884_26280</name>
</gene>
<dbReference type="EMBL" id="AP019695">
    <property type="protein sequence ID" value="BBK23725.1"/>
    <property type="molecule type" value="Genomic_DNA"/>
</dbReference>
<dbReference type="Gene3D" id="1.20.140.70">
    <property type="entry name" value="Oligopeptidase f, N-terminal domain"/>
    <property type="match status" value="1"/>
</dbReference>
<dbReference type="Proteomes" id="UP000464754">
    <property type="component" value="Chromosome"/>
</dbReference>
<comment type="function">
    <text evidence="6">Has oligopeptidase activity and degrades a variety of small bioactive peptides.</text>
</comment>
<keyword evidence="1 6" id="KW-0645">Protease</keyword>
<dbReference type="CDD" id="cd09608">
    <property type="entry name" value="M3B_PepF"/>
    <property type="match status" value="1"/>
</dbReference>
<evidence type="ECO:0000256" key="1">
    <source>
        <dbReference type="ARBA" id="ARBA00022670"/>
    </source>
</evidence>
<proteinExistence type="inferred from homology"/>
<keyword evidence="2 6" id="KW-0479">Metal-binding</keyword>
<keyword evidence="10" id="KW-1185">Reference proteome</keyword>
<comment type="similarity">
    <text evidence="6">Belongs to the peptidase M3B family.</text>
</comment>
<comment type="cofactor">
    <cofactor evidence="6">
        <name>Zn(2+)</name>
        <dbReference type="ChEBI" id="CHEBI:29105"/>
    </cofactor>
    <text evidence="6">Binds 1 zinc ion.</text>
</comment>
<dbReference type="GO" id="GO:0046872">
    <property type="term" value="F:metal ion binding"/>
    <property type="evidence" value="ECO:0007669"/>
    <property type="project" value="UniProtKB-UniRule"/>
</dbReference>